<evidence type="ECO:0000313" key="2">
    <source>
        <dbReference type="EMBL" id="NOD28793.1"/>
    </source>
</evidence>
<keyword evidence="3" id="KW-1185">Reference proteome</keyword>
<dbReference type="EMBL" id="WVQY01000001">
    <property type="protein sequence ID" value="NOD28793.1"/>
    <property type="molecule type" value="Genomic_DNA"/>
</dbReference>
<protein>
    <submittedName>
        <fullName evidence="2">Uncharacterized protein</fullName>
    </submittedName>
</protein>
<keyword evidence="1" id="KW-1133">Transmembrane helix</keyword>
<dbReference type="Proteomes" id="UP000599383">
    <property type="component" value="Unassembled WGS sequence"/>
</dbReference>
<gene>
    <name evidence="2" type="ORF">GS617_00790</name>
</gene>
<dbReference type="RefSeq" id="WP_171362486.1">
    <property type="nucleotide sequence ID" value="NZ_WVQY01000001.1"/>
</dbReference>
<evidence type="ECO:0000256" key="1">
    <source>
        <dbReference type="SAM" id="Phobius"/>
    </source>
</evidence>
<feature type="transmembrane region" description="Helical" evidence="1">
    <location>
        <begin position="12"/>
        <end position="36"/>
    </location>
</feature>
<proteinExistence type="predicted"/>
<keyword evidence="1" id="KW-0812">Transmembrane</keyword>
<reference evidence="2 3" key="1">
    <citation type="submission" date="2019-12" db="EMBL/GenBank/DDBJ databases">
        <title>Ruegeria JWLKs population differentiation of coral mucus and skeleton niches.</title>
        <authorList>
            <person name="Luo D."/>
        </authorList>
    </citation>
    <scope>NUCLEOTIDE SEQUENCE [LARGE SCALE GENOMIC DNA]</scope>
    <source>
        <strain evidence="2 3">HKCCD6238</strain>
    </source>
</reference>
<feature type="transmembrane region" description="Helical" evidence="1">
    <location>
        <begin position="48"/>
        <end position="71"/>
    </location>
</feature>
<feature type="transmembrane region" description="Helical" evidence="1">
    <location>
        <begin position="129"/>
        <end position="149"/>
    </location>
</feature>
<comment type="caution">
    <text evidence="2">The sequence shown here is derived from an EMBL/GenBank/DDBJ whole genome shotgun (WGS) entry which is preliminary data.</text>
</comment>
<accession>A0ABX1W759</accession>
<keyword evidence="1" id="KW-0472">Membrane</keyword>
<name>A0ABX1W759_9RHOB</name>
<feature type="transmembrane region" description="Helical" evidence="1">
    <location>
        <begin position="100"/>
        <end position="123"/>
    </location>
</feature>
<sequence>MIEFLERLRPHIEWIANSIQSLVAALVLAWGVWYVAELFVTESNPKRWLAYIPAMALILLIIYCLMCNALLIPLRGLKFILPDQGFKAVEKLGWGLQLRILAIALGVVLTLLPFSVVTIFNGYKAALSISWGILLFYTITLSLLIRMWVKKDRSE</sequence>
<organism evidence="2 3">
    <name type="scientific">Ruegeria atlantica</name>
    <dbReference type="NCBI Taxonomy" id="81569"/>
    <lineage>
        <taxon>Bacteria</taxon>
        <taxon>Pseudomonadati</taxon>
        <taxon>Pseudomonadota</taxon>
        <taxon>Alphaproteobacteria</taxon>
        <taxon>Rhodobacterales</taxon>
        <taxon>Roseobacteraceae</taxon>
        <taxon>Ruegeria</taxon>
    </lineage>
</organism>
<evidence type="ECO:0000313" key="3">
    <source>
        <dbReference type="Proteomes" id="UP000599383"/>
    </source>
</evidence>